<dbReference type="EMBL" id="CP118605">
    <property type="protein sequence ID" value="WGL17496.1"/>
    <property type="molecule type" value="Genomic_DNA"/>
</dbReference>
<evidence type="ECO:0000256" key="6">
    <source>
        <dbReference type="ARBA" id="ARBA00022825"/>
    </source>
</evidence>
<protein>
    <recommendedName>
        <fullName evidence="3">prolyl oligopeptidase</fullName>
        <ecNumber evidence="3">3.4.21.26</ecNumber>
    </recommendedName>
</protein>
<keyword evidence="6" id="KW-0720">Serine protease</keyword>
<dbReference type="SUPFAM" id="SSF50993">
    <property type="entry name" value="Peptidase/esterase 'gauge' domain"/>
    <property type="match status" value="1"/>
</dbReference>
<reference evidence="9 10" key="1">
    <citation type="submission" date="2023-02" db="EMBL/GenBank/DDBJ databases">
        <title>Description and genomic characterization of Microbulbifer bruguierae sp. nov., isolated from the sediment of mangrove plant Bruguiera sexangula.</title>
        <authorList>
            <person name="Long M."/>
        </authorList>
    </citation>
    <scope>NUCLEOTIDE SEQUENCE [LARGE SCALE GENOMIC DNA]</scope>
    <source>
        <strain evidence="9 10">H12</strain>
    </source>
</reference>
<dbReference type="PRINTS" id="PR00862">
    <property type="entry name" value="PROLIGOPTASE"/>
</dbReference>
<feature type="domain" description="Peptidase S9 prolyl oligopeptidase catalytic" evidence="7">
    <location>
        <begin position="505"/>
        <end position="717"/>
    </location>
</feature>
<evidence type="ECO:0000259" key="7">
    <source>
        <dbReference type="Pfam" id="PF00326"/>
    </source>
</evidence>
<dbReference type="SUPFAM" id="SSF53474">
    <property type="entry name" value="alpha/beta-Hydrolases"/>
    <property type="match status" value="1"/>
</dbReference>
<evidence type="ECO:0000256" key="4">
    <source>
        <dbReference type="ARBA" id="ARBA00022670"/>
    </source>
</evidence>
<evidence type="ECO:0000259" key="8">
    <source>
        <dbReference type="Pfam" id="PF02897"/>
    </source>
</evidence>
<dbReference type="PROSITE" id="PS00708">
    <property type="entry name" value="PRO_ENDOPEP_SER"/>
    <property type="match status" value="1"/>
</dbReference>
<dbReference type="InterPro" id="IPR029058">
    <property type="entry name" value="AB_hydrolase_fold"/>
</dbReference>
<evidence type="ECO:0000256" key="1">
    <source>
        <dbReference type="ARBA" id="ARBA00001070"/>
    </source>
</evidence>
<comment type="catalytic activity">
    <reaction evidence="1">
        <text>Hydrolysis of Pro-|-Xaa &gt;&gt; Ala-|-Xaa in oligopeptides.</text>
        <dbReference type="EC" id="3.4.21.26"/>
    </reaction>
</comment>
<keyword evidence="5" id="KW-0378">Hydrolase</keyword>
<comment type="similarity">
    <text evidence="2">Belongs to the peptidase S9A family.</text>
</comment>
<dbReference type="InterPro" id="IPR002471">
    <property type="entry name" value="Pept_S9_AS"/>
</dbReference>
<dbReference type="PROSITE" id="PS51257">
    <property type="entry name" value="PROKAR_LIPOPROTEIN"/>
    <property type="match status" value="1"/>
</dbReference>
<dbReference type="InterPro" id="IPR051167">
    <property type="entry name" value="Prolyl_oligopep/macrocyclase"/>
</dbReference>
<proteinExistence type="inferred from homology"/>
<evidence type="ECO:0000313" key="10">
    <source>
        <dbReference type="Proteomes" id="UP001236500"/>
    </source>
</evidence>
<keyword evidence="10" id="KW-1185">Reference proteome</keyword>
<evidence type="ECO:0000256" key="2">
    <source>
        <dbReference type="ARBA" id="ARBA00005228"/>
    </source>
</evidence>
<dbReference type="InterPro" id="IPR001375">
    <property type="entry name" value="Peptidase_S9_cat"/>
</dbReference>
<dbReference type="PANTHER" id="PTHR42881">
    <property type="entry name" value="PROLYL ENDOPEPTIDASE"/>
    <property type="match status" value="1"/>
</dbReference>
<sequence>MKKLSVLAVAGVLAACSGESPESNNSMNGNQAEHTQTAIQQVAGWSYPETRKDDVVDTYFGADVADPYRWLEDDRSAETEAWVKAQNQVTFGYLDQISYRDTLKQRLEALWNYEKVGSPFQEGDYTYFYRNDGLQNQYVVWRKKGDGEAEVFLDPNTFSEDGTTSLATLKFSKDGSIAAYAVSEGGSDWRKVYVIDAETRKVLETPLVDVKFSGIAWKGNEGFYYSSYDKPEGSELSAKTDQHKLYYHKLGQAQSEDTLVFGGSEEQKRRYVTGYVTEDDRYLVIYGATSTSGNDLFIRDLVKADAPLVPVVTDFDSDTDVIDNQGSKLILVTNRDAPNKKIVTVDAASPAPENWQDLIPETENVLTASTGGGYIFAEYMVDALSKVYQYDYSGKRVREIALPGPGSASSLNGKLEDKTLYYSFTNYKTPSTIFAFDVEKGESGVYRESGAKFDPAGYESKQVFYRSKDGTKVSMLITYKKGLKLDGKNPTILYGYGGFNISLTPSFSIANAVWLELGGVYAVPNLRGGGEYGRRWHDAGTKLQKQNVFDDFIAAGEYLIDQGYTSSDYLAIRGGSNGGLLVGAVMTQRPELVKVALPAVGVMDMLRYHTFTAGAGWAYDYGTAEQSQEMFEYLKGYSPVHNVTAGVSYPATLVTTADHDDRVVPAHSFKFAAELQSKQAGAAPTLIRIETNAGHGAGTPVSKSIEQYADIFGFTLFNMGITELPQG</sequence>
<gene>
    <name evidence="9" type="ORF">PVT68_04195</name>
</gene>
<dbReference type="Gene3D" id="2.130.10.120">
    <property type="entry name" value="Prolyl oligopeptidase, N-terminal domain"/>
    <property type="match status" value="1"/>
</dbReference>
<evidence type="ECO:0000256" key="3">
    <source>
        <dbReference type="ARBA" id="ARBA00011897"/>
    </source>
</evidence>
<dbReference type="RefSeq" id="WP_280321366.1">
    <property type="nucleotide sequence ID" value="NZ_CP118605.1"/>
</dbReference>
<dbReference type="Gene3D" id="3.40.50.1820">
    <property type="entry name" value="alpha/beta hydrolase"/>
    <property type="match status" value="1"/>
</dbReference>
<organism evidence="9 10">
    <name type="scientific">Microbulbifer bruguierae</name>
    <dbReference type="NCBI Taxonomy" id="3029061"/>
    <lineage>
        <taxon>Bacteria</taxon>
        <taxon>Pseudomonadati</taxon>
        <taxon>Pseudomonadota</taxon>
        <taxon>Gammaproteobacteria</taxon>
        <taxon>Cellvibrionales</taxon>
        <taxon>Microbulbiferaceae</taxon>
        <taxon>Microbulbifer</taxon>
    </lineage>
</organism>
<evidence type="ECO:0000256" key="5">
    <source>
        <dbReference type="ARBA" id="ARBA00022801"/>
    </source>
</evidence>
<keyword evidence="4" id="KW-0645">Protease</keyword>
<dbReference type="Pfam" id="PF00326">
    <property type="entry name" value="Peptidase_S9"/>
    <property type="match status" value="1"/>
</dbReference>
<dbReference type="InterPro" id="IPR023302">
    <property type="entry name" value="Pept_S9A_N"/>
</dbReference>
<dbReference type="EC" id="3.4.21.26" evidence="3"/>
<dbReference type="PANTHER" id="PTHR42881:SF2">
    <property type="entry name" value="PROLYL ENDOPEPTIDASE"/>
    <property type="match status" value="1"/>
</dbReference>
<dbReference type="Proteomes" id="UP001236500">
    <property type="component" value="Chromosome"/>
</dbReference>
<feature type="domain" description="Peptidase S9A N-terminal" evidence="8">
    <location>
        <begin position="48"/>
        <end position="448"/>
    </location>
</feature>
<evidence type="ECO:0000313" key="9">
    <source>
        <dbReference type="EMBL" id="WGL17496.1"/>
    </source>
</evidence>
<accession>A0ABY8NEZ3</accession>
<name>A0ABY8NEZ3_9GAMM</name>
<dbReference type="Pfam" id="PF02897">
    <property type="entry name" value="Peptidase_S9_N"/>
    <property type="match status" value="1"/>
</dbReference>
<dbReference type="InterPro" id="IPR002470">
    <property type="entry name" value="Peptidase_S9A"/>
</dbReference>